<dbReference type="Proteomes" id="UP001157167">
    <property type="component" value="Unassembled WGS sequence"/>
</dbReference>
<evidence type="ECO:0000256" key="4">
    <source>
        <dbReference type="ARBA" id="ARBA00023115"/>
    </source>
</evidence>
<comment type="function">
    <text evidence="5">Catalyzes the irreversible transfer of a propylamine group from the amino donor S-adenosylmethioninamine (decarboxy-AdoMet) to putrescine (1,4-diaminobutane) to yield spermidine.</text>
</comment>
<evidence type="ECO:0000256" key="1">
    <source>
        <dbReference type="ARBA" id="ARBA00007867"/>
    </source>
</evidence>
<evidence type="ECO:0000256" key="6">
    <source>
        <dbReference type="PROSITE-ProRule" id="PRU00354"/>
    </source>
</evidence>
<feature type="domain" description="PABS" evidence="7">
    <location>
        <begin position="231"/>
        <end position="465"/>
    </location>
</feature>
<keyword evidence="4 5" id="KW-0620">Polyamine biosynthesis</keyword>
<organism evidence="8 9">
    <name type="scientific">Zoogloea oryzae</name>
    <dbReference type="NCBI Taxonomy" id="310767"/>
    <lineage>
        <taxon>Bacteria</taxon>
        <taxon>Pseudomonadati</taxon>
        <taxon>Pseudomonadota</taxon>
        <taxon>Betaproteobacteria</taxon>
        <taxon>Rhodocyclales</taxon>
        <taxon>Zoogloeaceae</taxon>
        <taxon>Zoogloea</taxon>
    </lineage>
</organism>
<dbReference type="HAMAP" id="MF_00198">
    <property type="entry name" value="Spermidine_synth"/>
    <property type="match status" value="1"/>
</dbReference>
<evidence type="ECO:0000256" key="5">
    <source>
        <dbReference type="HAMAP-Rule" id="MF_00198"/>
    </source>
</evidence>
<evidence type="ECO:0000313" key="8">
    <source>
        <dbReference type="EMBL" id="GLT24631.1"/>
    </source>
</evidence>
<feature type="transmembrane region" description="Helical" evidence="5">
    <location>
        <begin position="122"/>
        <end position="144"/>
    </location>
</feature>
<dbReference type="InterPro" id="IPR001045">
    <property type="entry name" value="Spermi_synthase"/>
</dbReference>
<feature type="transmembrane region" description="Helical" evidence="5">
    <location>
        <begin position="185"/>
        <end position="205"/>
    </location>
</feature>
<feature type="transmembrane region" description="Helical" evidence="5">
    <location>
        <begin position="156"/>
        <end position="179"/>
    </location>
</feature>
<keyword evidence="2 5" id="KW-0808">Transferase</keyword>
<dbReference type="EMBL" id="BSPX01000114">
    <property type="protein sequence ID" value="GLT24631.1"/>
    <property type="molecule type" value="Genomic_DNA"/>
</dbReference>
<comment type="similarity">
    <text evidence="1 5">Belongs to the spermidine/spermine synthase family.</text>
</comment>
<keyword evidence="3 5" id="KW-0745">Spermidine biosynthesis</keyword>
<comment type="catalytic activity">
    <reaction evidence="5">
        <text>S-adenosyl 3-(methylsulfanyl)propylamine + putrescine = S-methyl-5'-thioadenosine + spermidine + H(+)</text>
        <dbReference type="Rhea" id="RHEA:12721"/>
        <dbReference type="ChEBI" id="CHEBI:15378"/>
        <dbReference type="ChEBI" id="CHEBI:17509"/>
        <dbReference type="ChEBI" id="CHEBI:57443"/>
        <dbReference type="ChEBI" id="CHEBI:57834"/>
        <dbReference type="ChEBI" id="CHEBI:326268"/>
        <dbReference type="EC" id="2.5.1.16"/>
    </reaction>
</comment>
<feature type="binding site" evidence="5">
    <location>
        <position position="260"/>
    </location>
    <ligand>
        <name>S-methyl-5'-thioadenosine</name>
        <dbReference type="ChEBI" id="CHEBI:17509"/>
    </ligand>
</feature>
<dbReference type="Gene3D" id="3.40.50.150">
    <property type="entry name" value="Vaccinia Virus protein VP39"/>
    <property type="match status" value="1"/>
</dbReference>
<keyword evidence="5" id="KW-0812">Transmembrane</keyword>
<feature type="binding site" evidence="5">
    <location>
        <position position="290"/>
    </location>
    <ligand>
        <name>spermidine</name>
        <dbReference type="ChEBI" id="CHEBI:57834"/>
    </ligand>
</feature>
<dbReference type="InterPro" id="IPR030373">
    <property type="entry name" value="PABS_CS"/>
</dbReference>
<accession>A0ABQ6FK79</accession>
<dbReference type="CDD" id="cd02440">
    <property type="entry name" value="AdoMet_MTases"/>
    <property type="match status" value="1"/>
</dbReference>
<evidence type="ECO:0000256" key="3">
    <source>
        <dbReference type="ARBA" id="ARBA00023066"/>
    </source>
</evidence>
<keyword evidence="5" id="KW-1133">Transmembrane helix</keyword>
<feature type="transmembrane region" description="Helical" evidence="5">
    <location>
        <begin position="57"/>
        <end position="75"/>
    </location>
</feature>
<protein>
    <recommendedName>
        <fullName evidence="5">Polyamine aminopropyltransferase</fullName>
    </recommendedName>
    <alternativeName>
        <fullName evidence="5">Putrescine aminopropyltransferase</fullName>
        <shortName evidence="5">PAPT</shortName>
    </alternativeName>
    <alternativeName>
        <fullName evidence="5">Spermidine synthase</fullName>
        <shortName evidence="5">SPDS</shortName>
        <shortName evidence="5">SPDSY</shortName>
        <ecNumber evidence="5">2.5.1.16</ecNumber>
    </alternativeName>
</protein>
<dbReference type="Pfam" id="PF01564">
    <property type="entry name" value="Spermine_synth"/>
    <property type="match status" value="1"/>
</dbReference>
<comment type="caution">
    <text evidence="5">Lacks conserved residue(s) required for the propagation of feature annotation.</text>
</comment>
<feature type="binding site" evidence="5">
    <location>
        <begin position="368"/>
        <end position="369"/>
    </location>
    <ligand>
        <name>S-methyl-5'-thioadenosine</name>
        <dbReference type="ChEBI" id="CHEBI:17509"/>
    </ligand>
</feature>
<dbReference type="SUPFAM" id="SSF103473">
    <property type="entry name" value="MFS general substrate transporter"/>
    <property type="match status" value="1"/>
</dbReference>
<dbReference type="PROSITE" id="PS01330">
    <property type="entry name" value="PABS_1"/>
    <property type="match status" value="1"/>
</dbReference>
<evidence type="ECO:0000259" key="7">
    <source>
        <dbReference type="PROSITE" id="PS51006"/>
    </source>
</evidence>
<name>A0ABQ6FK79_9RHOO</name>
<dbReference type="InterPro" id="IPR030374">
    <property type="entry name" value="PABS"/>
</dbReference>
<keyword evidence="9" id="KW-1185">Reference proteome</keyword>
<dbReference type="InterPro" id="IPR029063">
    <property type="entry name" value="SAM-dependent_MTases_sf"/>
</dbReference>
<dbReference type="NCBIfam" id="NF002956">
    <property type="entry name" value="PRK03612.1"/>
    <property type="match status" value="1"/>
</dbReference>
<feature type="active site" description="Proton acceptor" evidence="5 6">
    <location>
        <position position="386"/>
    </location>
</feature>
<feature type="binding site" evidence="5">
    <location>
        <position position="314"/>
    </location>
    <ligand>
        <name>spermidine</name>
        <dbReference type="ChEBI" id="CHEBI:57834"/>
    </ligand>
</feature>
<dbReference type="PANTHER" id="PTHR43317:SF1">
    <property type="entry name" value="THERMOSPERMINE SYNTHASE ACAULIS5"/>
    <property type="match status" value="1"/>
</dbReference>
<gene>
    <name evidence="8" type="primary">speE1</name>
    <name evidence="5" type="synonym">speE</name>
    <name evidence="8" type="ORF">GCM10007933_41190</name>
</gene>
<dbReference type="EC" id="2.5.1.16" evidence="5"/>
<feature type="transmembrane region" description="Helical" evidence="5">
    <location>
        <begin position="96"/>
        <end position="116"/>
    </location>
</feature>
<comment type="subcellular location">
    <subcellularLocation>
        <location evidence="5">Cell membrane</location>
        <topology evidence="5">Multi-pass membrane protein</topology>
    </subcellularLocation>
</comment>
<dbReference type="InterPro" id="IPR036259">
    <property type="entry name" value="MFS_trans_sf"/>
</dbReference>
<feature type="transmembrane region" description="Helical" evidence="5">
    <location>
        <begin position="217"/>
        <end position="234"/>
    </location>
</feature>
<feature type="binding site" evidence="5">
    <location>
        <position position="334"/>
    </location>
    <ligand>
        <name>S-methyl-5'-thioadenosine</name>
        <dbReference type="ChEBI" id="CHEBI:17509"/>
    </ligand>
</feature>
<reference evidence="9" key="1">
    <citation type="journal article" date="2019" name="Int. J. Syst. Evol. Microbiol.">
        <title>The Global Catalogue of Microorganisms (GCM) 10K type strain sequencing project: providing services to taxonomists for standard genome sequencing and annotation.</title>
        <authorList>
            <consortium name="The Broad Institute Genomics Platform"/>
            <consortium name="The Broad Institute Genome Sequencing Center for Infectious Disease"/>
            <person name="Wu L."/>
            <person name="Ma J."/>
        </authorList>
    </citation>
    <scope>NUCLEOTIDE SEQUENCE [LARGE SCALE GENOMIC DNA]</scope>
    <source>
        <strain evidence="9">NBRC 102407</strain>
    </source>
</reference>
<comment type="subunit">
    <text evidence="5">Homodimer or homotetramer.</text>
</comment>
<comment type="caution">
    <text evidence="8">The sequence shown here is derived from an EMBL/GenBank/DDBJ whole genome shotgun (WGS) entry which is preliminary data.</text>
</comment>
<dbReference type="PANTHER" id="PTHR43317">
    <property type="entry name" value="THERMOSPERMINE SYNTHASE ACAULIS5"/>
    <property type="match status" value="1"/>
</dbReference>
<dbReference type="SUPFAM" id="SSF53335">
    <property type="entry name" value="S-adenosyl-L-methionine-dependent methyltransferases"/>
    <property type="match status" value="1"/>
</dbReference>
<comment type="pathway">
    <text evidence="5">Amine and polyamine biosynthesis; spermidine biosynthesis; spermidine from putrescine: step 1/1.</text>
</comment>
<keyword evidence="5" id="KW-1003">Cell membrane</keyword>
<dbReference type="PROSITE" id="PS51006">
    <property type="entry name" value="PABS_2"/>
    <property type="match status" value="1"/>
</dbReference>
<keyword evidence="5" id="KW-0472">Membrane</keyword>
<proteinExistence type="inferred from homology"/>
<feature type="transmembrane region" description="Helical" evidence="5">
    <location>
        <begin position="27"/>
        <end position="45"/>
    </location>
</feature>
<sequence>MPGKRIPGRVRAMQDARPAPAAATDRLLILSVFVVASCGLAYELIAGALSSYLLGDSVLQFSSIIGCYLFAMGVGSHLSKYVRDEDALARFIDIELLVGIVGGVSATLLFLLFAWMSAPFRTVLYALVFALGVLVGMEIPLVMRVLHNRQAQFSELVSRVLTFDYLGALVVSLLFPLVLAPKLGLSRTGFLFGMANAAVALWTLWHYRAEVPGARGRFTRGALAMAFLMIGLAASEHLTRWAERGLFGDEVIYATTTPYQRIVVTRWKDDTRLHINGNLQFSSRDEHRYHEALVHPALASMPWARRVLVLGGGDGLAVREILRYPNIEHITLVDLDPAMTDLFTHNAYLAGLNGGSLADPRVTVTNADAGQWLETNAEVFDLIVADFPDPSNFGLGKLYSVPIYRLMAKHLSANGALVVQSTSPWFAPRSYWCIDATLREAGFVTQPYHAYVPSFGEWGFNLATRKPGFVPPDHYPVPTRFLDADTTRAMFRFPPDMRPPAVEPNHLNSQTLVHYFEQDWHNVVR</sequence>
<evidence type="ECO:0000313" key="9">
    <source>
        <dbReference type="Proteomes" id="UP001157167"/>
    </source>
</evidence>
<evidence type="ECO:0000256" key="2">
    <source>
        <dbReference type="ARBA" id="ARBA00022679"/>
    </source>
</evidence>